<evidence type="ECO:0000313" key="6">
    <source>
        <dbReference type="Proteomes" id="UP001147653"/>
    </source>
</evidence>
<dbReference type="InterPro" id="IPR050490">
    <property type="entry name" value="Bact_solute-bd_prot1"/>
</dbReference>
<evidence type="ECO:0000256" key="4">
    <source>
        <dbReference type="SAM" id="SignalP"/>
    </source>
</evidence>
<dbReference type="Pfam" id="PF01547">
    <property type="entry name" value="SBP_bac_1"/>
    <property type="match status" value="1"/>
</dbReference>
<dbReference type="SUPFAM" id="SSF53850">
    <property type="entry name" value="Periplasmic binding protein-like II"/>
    <property type="match status" value="1"/>
</dbReference>
<keyword evidence="6" id="KW-1185">Reference proteome</keyword>
<reference evidence="5" key="1">
    <citation type="submission" date="2022-10" db="EMBL/GenBank/DDBJ databases">
        <title>The WGS of Solirubrobacter phytolaccae KCTC 29190.</title>
        <authorList>
            <person name="Jiang Z."/>
        </authorList>
    </citation>
    <scope>NUCLEOTIDE SEQUENCE</scope>
    <source>
        <strain evidence="5">KCTC 29190</strain>
    </source>
</reference>
<keyword evidence="3 4" id="KW-0732">Signal</keyword>
<dbReference type="RefSeq" id="WP_270022942.1">
    <property type="nucleotide sequence ID" value="NZ_JAPDDP010000001.1"/>
</dbReference>
<dbReference type="PANTHER" id="PTHR43649:SF34">
    <property type="entry name" value="ABC TRANSPORTER PERIPLASMIC-BINDING PROTEIN YCJN-RELATED"/>
    <property type="match status" value="1"/>
</dbReference>
<dbReference type="AlphaFoldDB" id="A0A9X3S725"/>
<feature type="signal peptide" evidence="4">
    <location>
        <begin position="1"/>
        <end position="21"/>
    </location>
</feature>
<dbReference type="Gene3D" id="3.40.190.10">
    <property type="entry name" value="Periplasmic binding protein-like II"/>
    <property type="match status" value="2"/>
</dbReference>
<organism evidence="5 6">
    <name type="scientific">Solirubrobacter phytolaccae</name>
    <dbReference type="NCBI Taxonomy" id="1404360"/>
    <lineage>
        <taxon>Bacteria</taxon>
        <taxon>Bacillati</taxon>
        <taxon>Actinomycetota</taxon>
        <taxon>Thermoleophilia</taxon>
        <taxon>Solirubrobacterales</taxon>
        <taxon>Solirubrobacteraceae</taxon>
        <taxon>Solirubrobacter</taxon>
    </lineage>
</organism>
<dbReference type="Proteomes" id="UP001147653">
    <property type="component" value="Unassembled WGS sequence"/>
</dbReference>
<proteinExistence type="inferred from homology"/>
<comment type="caution">
    <text evidence="5">The sequence shown here is derived from an EMBL/GenBank/DDBJ whole genome shotgun (WGS) entry which is preliminary data.</text>
</comment>
<dbReference type="PROSITE" id="PS51257">
    <property type="entry name" value="PROKAR_LIPOPROTEIN"/>
    <property type="match status" value="1"/>
</dbReference>
<dbReference type="EMBL" id="JAPDDP010000001">
    <property type="protein sequence ID" value="MDA0178686.1"/>
    <property type="molecule type" value="Genomic_DNA"/>
</dbReference>
<evidence type="ECO:0000256" key="2">
    <source>
        <dbReference type="ARBA" id="ARBA00022448"/>
    </source>
</evidence>
<protein>
    <submittedName>
        <fullName evidence="5">Extracellular solute-binding protein</fullName>
    </submittedName>
</protein>
<comment type="similarity">
    <text evidence="1">Belongs to the bacterial solute-binding protein 1 family.</text>
</comment>
<dbReference type="InterPro" id="IPR006059">
    <property type="entry name" value="SBP"/>
</dbReference>
<feature type="chain" id="PRO_5040786061" evidence="4">
    <location>
        <begin position="22"/>
        <end position="458"/>
    </location>
</feature>
<gene>
    <name evidence="5" type="ORF">OJ997_00140</name>
</gene>
<keyword evidence="2" id="KW-0813">Transport</keyword>
<sequence length="458" mass="49501">MKGRLAVSASLTAMAAAVTLAACGGGDGGEGSASKAPAKTSALSDKPMELTFLWFEWPPAAALEELGKEYTKTRPNVTVKVNTVPNPQWHDAIFTQFAARKTNFDLPILDSQNIGEAVDNGSILDLTDFVKENVDTSQYDPYFLAAYGQYPQNTTGVADPDAKTYGLPLLGDTWSMIWRKDLMGDTPPATWEDMIAAAKKCQDENEGMSGLAFHQAGTGDAAAVTYNVMNALYGGELWNQKDKKIEGVINDAAGKKAMDVLVNQMVPLTPKGSSNWFIDEVNAAISQGQVCVGFQWIAAMGGLTDPASSKLGTTKEEILEKLAFAPLPKQVTDKKPLGGMGLHVSKYIPEEKQAEALNFIKWFQTPEAQKKWAQLGGVPARNDVLNSPDFLEATPYNKVFTDSVSQLKDFWNLPEYAKLLNVHSTQVNAAISGTQPPEEALDKLAADEQKILDESGGL</sequence>
<evidence type="ECO:0000256" key="3">
    <source>
        <dbReference type="ARBA" id="ARBA00022729"/>
    </source>
</evidence>
<evidence type="ECO:0000256" key="1">
    <source>
        <dbReference type="ARBA" id="ARBA00008520"/>
    </source>
</evidence>
<dbReference type="PANTHER" id="PTHR43649">
    <property type="entry name" value="ARABINOSE-BINDING PROTEIN-RELATED"/>
    <property type="match status" value="1"/>
</dbReference>
<evidence type="ECO:0000313" key="5">
    <source>
        <dbReference type="EMBL" id="MDA0178686.1"/>
    </source>
</evidence>
<accession>A0A9X3S725</accession>
<name>A0A9X3S725_9ACTN</name>